<accession>A0A9R1UD51</accession>
<dbReference type="Pfam" id="PF00931">
    <property type="entry name" value="NB-ARC"/>
    <property type="match status" value="1"/>
</dbReference>
<dbReference type="SMART" id="SM00255">
    <property type="entry name" value="TIR"/>
    <property type="match status" value="1"/>
</dbReference>
<dbReference type="GO" id="GO:0006952">
    <property type="term" value="P:defense response"/>
    <property type="evidence" value="ECO:0007669"/>
    <property type="project" value="UniProtKB-KW"/>
</dbReference>
<dbReference type="InterPro" id="IPR058192">
    <property type="entry name" value="WHD_ROQ1-like"/>
</dbReference>
<protein>
    <recommendedName>
        <fullName evidence="5">TIR domain-containing protein</fullName>
    </recommendedName>
</protein>
<dbReference type="InterPro" id="IPR000157">
    <property type="entry name" value="TIR_dom"/>
</dbReference>
<dbReference type="InterPro" id="IPR003593">
    <property type="entry name" value="AAA+_ATPase"/>
</dbReference>
<dbReference type="Pfam" id="PF23282">
    <property type="entry name" value="WHD_ROQ1"/>
    <property type="match status" value="1"/>
</dbReference>
<dbReference type="PANTHER" id="PTHR11017:SF492">
    <property type="entry name" value="TIR DOMAIN, P-LOOP CONTAINING NUCLEOSIDE TRIPHOSPHATE HYDROLASE"/>
    <property type="match status" value="1"/>
</dbReference>
<dbReference type="InterPro" id="IPR042197">
    <property type="entry name" value="Apaf_helical"/>
</dbReference>
<dbReference type="InterPro" id="IPR036390">
    <property type="entry name" value="WH_DNA-bd_sf"/>
</dbReference>
<evidence type="ECO:0000256" key="1">
    <source>
        <dbReference type="ARBA" id="ARBA00022614"/>
    </source>
</evidence>
<dbReference type="GO" id="GO:0043531">
    <property type="term" value="F:ADP binding"/>
    <property type="evidence" value="ECO:0007669"/>
    <property type="project" value="InterPro"/>
</dbReference>
<keyword evidence="7" id="KW-1185">Reference proteome</keyword>
<keyword evidence="2" id="KW-0677">Repeat</keyword>
<keyword evidence="3" id="KW-0611">Plant defense</keyword>
<organism evidence="6 7">
    <name type="scientific">Lactuca sativa</name>
    <name type="common">Garden lettuce</name>
    <dbReference type="NCBI Taxonomy" id="4236"/>
    <lineage>
        <taxon>Eukaryota</taxon>
        <taxon>Viridiplantae</taxon>
        <taxon>Streptophyta</taxon>
        <taxon>Embryophyta</taxon>
        <taxon>Tracheophyta</taxon>
        <taxon>Spermatophyta</taxon>
        <taxon>Magnoliopsida</taxon>
        <taxon>eudicotyledons</taxon>
        <taxon>Gunneridae</taxon>
        <taxon>Pentapetalae</taxon>
        <taxon>asterids</taxon>
        <taxon>campanulids</taxon>
        <taxon>Asterales</taxon>
        <taxon>Asteraceae</taxon>
        <taxon>Cichorioideae</taxon>
        <taxon>Cichorieae</taxon>
        <taxon>Lactucinae</taxon>
        <taxon>Lactuca</taxon>
    </lineage>
</organism>
<proteinExistence type="predicted"/>
<dbReference type="Gene3D" id="3.40.50.10140">
    <property type="entry name" value="Toll/interleukin-1 receptor homology (TIR) domain"/>
    <property type="match status" value="1"/>
</dbReference>
<keyword evidence="1" id="KW-0433">Leucine-rich repeat</keyword>
<dbReference type="SUPFAM" id="SSF52058">
    <property type="entry name" value="L domain-like"/>
    <property type="match status" value="1"/>
</dbReference>
<evidence type="ECO:0000313" key="7">
    <source>
        <dbReference type="Proteomes" id="UP000235145"/>
    </source>
</evidence>
<dbReference type="Gene3D" id="3.80.10.10">
    <property type="entry name" value="Ribonuclease Inhibitor"/>
    <property type="match status" value="1"/>
</dbReference>
<dbReference type="GO" id="GO:0007165">
    <property type="term" value="P:signal transduction"/>
    <property type="evidence" value="ECO:0007669"/>
    <property type="project" value="InterPro"/>
</dbReference>
<dbReference type="PROSITE" id="PS50104">
    <property type="entry name" value="TIR"/>
    <property type="match status" value="1"/>
</dbReference>
<dbReference type="PANTHER" id="PTHR11017">
    <property type="entry name" value="LEUCINE-RICH REPEAT-CONTAINING PROTEIN"/>
    <property type="match status" value="1"/>
</dbReference>
<name>A0A9R1UD51_LACSA</name>
<dbReference type="SUPFAM" id="SSF52540">
    <property type="entry name" value="P-loop containing nucleoside triphosphate hydrolases"/>
    <property type="match status" value="1"/>
</dbReference>
<dbReference type="Pfam" id="PF01582">
    <property type="entry name" value="TIR"/>
    <property type="match status" value="1"/>
</dbReference>
<gene>
    <name evidence="6" type="ORF">LSAT_V11C900495050</name>
</gene>
<evidence type="ECO:0000259" key="5">
    <source>
        <dbReference type="PROSITE" id="PS50104"/>
    </source>
</evidence>
<sequence length="1207" mass="137575">MSMVSATSSGPLLNNTSFYDVFMSFRGQDTRNSFTDHLHATLERTGIRTFRDNDEINRGQELEPEIERAIKESKGSVVVLSENYADSRWCLDELVLILEQRRRFNHFVLPVFYHVEPSDVRNQRHNFAIEVDDGVEGSKWTEYNVNRWKAALTEVADLTGVVVSGPETESITKIVDAIDSELDLKLVSTPAHLIGIETRVTGIDSWLKNEQSGDNFLAICGMGGCGKTTLAQFIYNSHKPKFESSSFLEDIGKHYEQPHGLLGLQKQLLTNVLGGKNQRISGVSEGTRKVEEALQAKKVLIVLDDINDHDVLNVLLGTSTLHTQSKIIITTRRLDMHASFWPISRGCLLYRLELMNNHEALELLSCHAFGSKVPMEGFKELAIQLAQYCGGNPLALKVLGSSLFVNPEDPCERSSLIEIWRSRLNSLNSLKGDLDFKIHSILQKSFDSLPSSSNKELFLHIAIFFVGEYEDYVVKILEHDWHAKSGIRTLVNRCLLTVSSSKKLMMHQLVQEMGRKIVLEESKDPAKRSRVWQYYESYRMLEKGEPTTSKTDSFAKMDNLKLLQLKYVKLTGSYKNFPDLRWLCWHGCYFTKIPSGLLMSSLVAIDMSYGNLITFEPPMVLNSLKILNLKESCKLVSIDKLSRLPNLETLILWNCSSLTHVCETIGGLESLVLLDFTGCKNLWKVSSNRNNINLLKRLKTLCIGGGIQKQSSFSLPDSLKFLFLNNCHLGNNNDVPLVFSGQPLFYMNLGNNMFKKLPSYINLKTLRVLELTFCPNIKSLLCLPSTLEELYTYWCFSLKKITFESHRFRLRKFMYQSCSGLFEVEGLFKLVSIAQLDEAELGHMKWIKTYKACRVDLVGDEISRDIIWHTPVCLFEYGIVSTFLPHIQDQSIRMSDNYMSSSPFLSFHVPCCPKNRRIQGLNVTSLYRPSGDDEDTWVLFTKISNTTKGLTWMYNPVVSCKPGFGEDAVWLSYWPIGNMLDTGDEISVSVIVGNGLIVSGCSASLVYMDGEVELEKGKNYTKVEEVIGGDLSEFELTTGKYYLCRRDFFKSTIPDWLKMLVGDATGLKGWRKYRQTQHLDVSFMKLETFRPYDFPNMKVSIFFTRSFWHKLPFFWSNYAAWAIKVKVFMKAQELCEERQEGSSRHLSRNPERLVVNCEEENDNGSMGNVDGKFLQIALTIQQFVDLDTMIAEKVIRRLKLMKKGCGR</sequence>
<dbReference type="Gene3D" id="3.40.50.300">
    <property type="entry name" value="P-loop containing nucleotide triphosphate hydrolases"/>
    <property type="match status" value="1"/>
</dbReference>
<dbReference type="InterPro" id="IPR044974">
    <property type="entry name" value="Disease_R_plants"/>
</dbReference>
<keyword evidence="4" id="KW-0520">NAD</keyword>
<dbReference type="PRINTS" id="PR00364">
    <property type="entry name" value="DISEASERSIST"/>
</dbReference>
<dbReference type="AlphaFoldDB" id="A0A9R1UD51"/>
<dbReference type="FunFam" id="3.40.50.10140:FF:000007">
    <property type="entry name" value="Disease resistance protein (TIR-NBS-LRR class)"/>
    <property type="match status" value="1"/>
</dbReference>
<evidence type="ECO:0000256" key="4">
    <source>
        <dbReference type="ARBA" id="ARBA00023027"/>
    </source>
</evidence>
<comment type="caution">
    <text evidence="6">The sequence shown here is derived from an EMBL/GenBank/DDBJ whole genome shotgun (WGS) entry which is preliminary data.</text>
</comment>
<feature type="domain" description="TIR" evidence="5">
    <location>
        <begin position="17"/>
        <end position="182"/>
    </location>
</feature>
<reference evidence="6 7" key="1">
    <citation type="journal article" date="2017" name="Nat. Commun.">
        <title>Genome assembly with in vitro proximity ligation data and whole-genome triplication in lettuce.</title>
        <authorList>
            <person name="Reyes-Chin-Wo S."/>
            <person name="Wang Z."/>
            <person name="Yang X."/>
            <person name="Kozik A."/>
            <person name="Arikit S."/>
            <person name="Song C."/>
            <person name="Xia L."/>
            <person name="Froenicke L."/>
            <person name="Lavelle D.O."/>
            <person name="Truco M.J."/>
            <person name="Xia R."/>
            <person name="Zhu S."/>
            <person name="Xu C."/>
            <person name="Xu H."/>
            <person name="Xu X."/>
            <person name="Cox K."/>
            <person name="Korf I."/>
            <person name="Meyers B.C."/>
            <person name="Michelmore R.W."/>
        </authorList>
    </citation>
    <scope>NUCLEOTIDE SEQUENCE [LARGE SCALE GENOMIC DNA]</scope>
    <source>
        <strain evidence="7">cv. Salinas</strain>
        <tissue evidence="6">Seedlings</tissue>
    </source>
</reference>
<dbReference type="Proteomes" id="UP000235145">
    <property type="component" value="Unassembled WGS sequence"/>
</dbReference>
<dbReference type="InterPro" id="IPR002182">
    <property type="entry name" value="NB-ARC"/>
</dbReference>
<dbReference type="Gene3D" id="1.10.8.430">
    <property type="entry name" value="Helical domain of apoptotic protease-activating factors"/>
    <property type="match status" value="1"/>
</dbReference>
<dbReference type="SMART" id="SM00382">
    <property type="entry name" value="AAA"/>
    <property type="match status" value="1"/>
</dbReference>
<dbReference type="SUPFAM" id="SSF46785">
    <property type="entry name" value="Winged helix' DNA-binding domain"/>
    <property type="match status" value="1"/>
</dbReference>
<evidence type="ECO:0000256" key="2">
    <source>
        <dbReference type="ARBA" id="ARBA00022737"/>
    </source>
</evidence>
<dbReference type="EMBL" id="NBSK02000009">
    <property type="protein sequence ID" value="KAJ0184947.1"/>
    <property type="molecule type" value="Genomic_DNA"/>
</dbReference>
<evidence type="ECO:0000313" key="6">
    <source>
        <dbReference type="EMBL" id="KAJ0184947.1"/>
    </source>
</evidence>
<dbReference type="InterPro" id="IPR027417">
    <property type="entry name" value="P-loop_NTPase"/>
</dbReference>
<evidence type="ECO:0000256" key="3">
    <source>
        <dbReference type="ARBA" id="ARBA00022821"/>
    </source>
</evidence>
<dbReference type="InterPro" id="IPR035897">
    <property type="entry name" value="Toll_tir_struct_dom_sf"/>
</dbReference>
<dbReference type="InterPro" id="IPR032675">
    <property type="entry name" value="LRR_dom_sf"/>
</dbReference>
<dbReference type="SUPFAM" id="SSF52200">
    <property type="entry name" value="Toll/Interleukin receptor TIR domain"/>
    <property type="match status" value="1"/>
</dbReference>